<comment type="caution">
    <text evidence="2">The sequence shown here is derived from an EMBL/GenBank/DDBJ whole genome shotgun (WGS) entry which is preliminary data.</text>
</comment>
<sequence length="119" mass="12829">MPRQTLLKSNIDGAYDGGGHKVTTDFSPFQSTEALKSQNLCSPTHRQLANQAQHHRITAITCQEINHGTLLVLTAHGHSLIPIIPLQESCSEPGNSNSHDSSWSSASRGACNHGYQGLD</sequence>
<dbReference type="AlphaFoldDB" id="A0A3N0YTM0"/>
<dbReference type="Proteomes" id="UP000281406">
    <property type="component" value="Unassembled WGS sequence"/>
</dbReference>
<feature type="region of interest" description="Disordered" evidence="1">
    <location>
        <begin position="89"/>
        <end position="111"/>
    </location>
</feature>
<evidence type="ECO:0000313" key="2">
    <source>
        <dbReference type="EMBL" id="ROL49536.1"/>
    </source>
</evidence>
<protein>
    <submittedName>
        <fullName evidence="2">Uncharacterized protein</fullName>
    </submittedName>
</protein>
<evidence type="ECO:0000256" key="1">
    <source>
        <dbReference type="SAM" id="MobiDB-lite"/>
    </source>
</evidence>
<reference evidence="2 3" key="1">
    <citation type="submission" date="2018-10" db="EMBL/GenBank/DDBJ databases">
        <title>Genome assembly for a Yunnan-Guizhou Plateau 3E fish, Anabarilius grahami (Regan), and its evolutionary and genetic applications.</title>
        <authorList>
            <person name="Jiang W."/>
        </authorList>
    </citation>
    <scope>NUCLEOTIDE SEQUENCE [LARGE SCALE GENOMIC DNA]</scope>
    <source>
        <strain evidence="2">AG-KIZ</strain>
        <tissue evidence="2">Muscle</tissue>
    </source>
</reference>
<proteinExistence type="predicted"/>
<evidence type="ECO:0000313" key="3">
    <source>
        <dbReference type="Proteomes" id="UP000281406"/>
    </source>
</evidence>
<accession>A0A3N0YTM0</accession>
<name>A0A3N0YTM0_ANAGA</name>
<keyword evidence="3" id="KW-1185">Reference proteome</keyword>
<dbReference type="EMBL" id="RJVU01026577">
    <property type="protein sequence ID" value="ROL49536.1"/>
    <property type="molecule type" value="Genomic_DNA"/>
</dbReference>
<gene>
    <name evidence="2" type="ORF">DPX16_15862</name>
</gene>
<feature type="compositionally biased region" description="Low complexity" evidence="1">
    <location>
        <begin position="96"/>
        <end position="107"/>
    </location>
</feature>
<organism evidence="2 3">
    <name type="scientific">Anabarilius grahami</name>
    <name type="common">Kanglang fish</name>
    <name type="synonym">Barilius grahami</name>
    <dbReference type="NCBI Taxonomy" id="495550"/>
    <lineage>
        <taxon>Eukaryota</taxon>
        <taxon>Metazoa</taxon>
        <taxon>Chordata</taxon>
        <taxon>Craniata</taxon>
        <taxon>Vertebrata</taxon>
        <taxon>Euteleostomi</taxon>
        <taxon>Actinopterygii</taxon>
        <taxon>Neopterygii</taxon>
        <taxon>Teleostei</taxon>
        <taxon>Ostariophysi</taxon>
        <taxon>Cypriniformes</taxon>
        <taxon>Xenocyprididae</taxon>
        <taxon>Xenocypridinae</taxon>
        <taxon>Xenocypridinae incertae sedis</taxon>
        <taxon>Anabarilius</taxon>
    </lineage>
</organism>